<dbReference type="Proteomes" id="UP000188637">
    <property type="component" value="Unassembled WGS sequence"/>
</dbReference>
<dbReference type="EMBL" id="LJHD01000241">
    <property type="protein sequence ID" value="ONI40298.1"/>
    <property type="molecule type" value="Genomic_DNA"/>
</dbReference>
<evidence type="ECO:0000313" key="2">
    <source>
        <dbReference type="Proteomes" id="UP000188637"/>
    </source>
</evidence>
<comment type="caution">
    <text evidence="1">The sequence shown here is derived from an EMBL/GenBank/DDBJ whole genome shotgun (WGS) entry which is preliminary data.</text>
</comment>
<accession>A0ACC8XCB6</accession>
<organism evidence="1 2">
    <name type="scientific">Candidatus Epulonipiscium fishelsonii</name>
    <dbReference type="NCBI Taxonomy" id="77094"/>
    <lineage>
        <taxon>Bacteria</taxon>
        <taxon>Bacillati</taxon>
        <taxon>Bacillota</taxon>
        <taxon>Clostridia</taxon>
        <taxon>Lachnospirales</taxon>
        <taxon>Lachnospiraceae</taxon>
        <taxon>Candidatus Epulonipiscium</taxon>
    </lineage>
</organism>
<keyword evidence="2" id="KW-1185">Reference proteome</keyword>
<gene>
    <name evidence="1" type="ORF">AN640_08775</name>
</gene>
<feature type="non-terminal residue" evidence="1">
    <location>
        <position position="1"/>
    </location>
</feature>
<reference evidence="1" key="1">
    <citation type="submission" date="2016-08" db="EMBL/GenBank/DDBJ databases">
        <authorList>
            <person name="Ngugi D.K."/>
            <person name="Miyake S."/>
            <person name="Stingl U."/>
        </authorList>
    </citation>
    <scope>NUCLEOTIDE SEQUENCE</scope>
    <source>
        <strain evidence="1">SCG-D08WGA-EpuloA1</strain>
    </source>
</reference>
<protein>
    <submittedName>
        <fullName evidence="1">Uncharacterized protein</fullName>
    </submittedName>
</protein>
<proteinExistence type="predicted"/>
<name>A0ACC8XCB6_9FIRM</name>
<sequence>DESLQDVSSTVNDDSLHTVASAVSDESLQDVSSTVSDDSLYTVASAVSTESLYTVASTVNDDSLHTVASTVSDESLQDVTSSVSDDSLHTVASAVSTESLQDVSSTVNDDSLHTVASAVSTESLYTVSSTVSDDSLHTVASAVSDEPLHTVDSTVSDDSLHTVTSAVSDKPLQTVASAVSTESLHTVASAVNDESLQDVSSTVSDESLQDVSSTVSDDSLHTVASAVSDESLHTVASAVSTESLYTVASTVSDESLHDLTSVNNINCKNNKDNITSNMIIRNFMENISEDTFNLFVKLGITFKDVYNTYLKLIQINNSQEAAEIKQLLLDAIPYTYNNGQLLSEPLPNTLINKFDDIEFKLIKANPKLLELLDLPDISKEIDLDSLEVSNFTDISNHWAEDSIIEANKNGFIEGITSTLFAPGRPVYVSNVFTFLDRVLLSNNVIRKDLSREIVEKYVPNKTDSSFYHIASTASKLSENTLKQVMNGTECNITREILAQILFEITDAQLPRIKASGNFIDIFASPYKDAIDYCVETGLLFGVSQNEMAPNKVLTRAELATVLVRLNEKLL</sequence>
<evidence type="ECO:0000313" key="1">
    <source>
        <dbReference type="EMBL" id="ONI40298.1"/>
    </source>
</evidence>